<organism evidence="1 2">
    <name type="scientific">Pichia membranifaciens</name>
    <dbReference type="NCBI Taxonomy" id="4926"/>
    <lineage>
        <taxon>Eukaryota</taxon>
        <taxon>Fungi</taxon>
        <taxon>Dikarya</taxon>
        <taxon>Ascomycota</taxon>
        <taxon>Saccharomycotina</taxon>
        <taxon>Pichiomycetes</taxon>
        <taxon>Pichiales</taxon>
        <taxon>Pichiaceae</taxon>
        <taxon>Pichia</taxon>
    </lineage>
</organism>
<dbReference type="InterPro" id="IPR031342">
    <property type="entry name" value="Mug163-like"/>
</dbReference>
<dbReference type="OrthoDB" id="5329385at2759"/>
<dbReference type="AlphaFoldDB" id="A0A1Q2YHU4"/>
<protein>
    <submittedName>
        <fullName evidence="1">Uncharacterized protein</fullName>
    </submittedName>
</protein>
<evidence type="ECO:0000313" key="2">
    <source>
        <dbReference type="Proteomes" id="UP000186136"/>
    </source>
</evidence>
<accession>A0A1Q2YHU4</accession>
<comment type="caution">
    <text evidence="1">The sequence shown here is derived from an EMBL/GenBank/DDBJ whole genome shotgun (WGS) entry which is preliminary data.</text>
</comment>
<dbReference type="EMBL" id="BDGI01000098">
    <property type="protein sequence ID" value="GAV29075.1"/>
    <property type="molecule type" value="Genomic_DNA"/>
</dbReference>
<sequence>MVVPASVVGTPVTSLDIKRQTAFIGTYRYLSDTQHLRSSVLLNYPEDRQPGRFYTNTFLLSDFIVMHNYDKGDSLKEENGSGGRGSSEKGTPEINKSLLERKANLGTIIQMLQLKIPNMLTDLLPPDFVSDKIILKVLPHQFPNLPTFRGYLLYSSTLKAMQKILLMFYLNPDSKIHISDIKIIEPTNSMSSDELINLSIDANHLENESPSESLTPRQDTSKYTTKVKVKWRTCYSGCEHLQDAQTTDAKWGSYSLDHFDWTKLLKSPNPLQTISLLEAKKTIEGLAKTLDPLKNIGQSAGDSNTANNQNRTVGRILTGVFIFELDAQNEHIMVFTIDNMEILESKQTNFVNGCLA</sequence>
<reference evidence="1 2" key="1">
    <citation type="submission" date="2016-08" db="EMBL/GenBank/DDBJ databases">
        <title>Whole genome shotgun sequence of Pichia membranifaciens KS47-1.</title>
        <authorList>
            <person name="Konishi M."/>
            <person name="Ishida M."/>
            <person name="Arakawa T."/>
            <person name="Kato Y."/>
            <person name="Horiuchi J."/>
        </authorList>
    </citation>
    <scope>NUCLEOTIDE SEQUENCE [LARGE SCALE GENOMIC DNA]</scope>
    <source>
        <strain evidence="1 2">KS47-1</strain>
    </source>
</reference>
<keyword evidence="2" id="KW-1185">Reference proteome</keyword>
<name>A0A1Q2YHU4_9ASCO</name>
<dbReference type="Proteomes" id="UP000186136">
    <property type="component" value="Unassembled WGS sequence"/>
</dbReference>
<proteinExistence type="predicted"/>
<evidence type="ECO:0000313" key="1">
    <source>
        <dbReference type="EMBL" id="GAV29075.1"/>
    </source>
</evidence>
<gene>
    <name evidence="1" type="ORF">PMKS-002554</name>
</gene>
<dbReference type="Pfam" id="PF17119">
    <property type="entry name" value="MMU163"/>
    <property type="match status" value="1"/>
</dbReference>